<dbReference type="PANTHER" id="PTHR43798">
    <property type="entry name" value="MONOACYLGLYCEROL LIPASE"/>
    <property type="match status" value="1"/>
</dbReference>
<evidence type="ECO:0000256" key="1">
    <source>
        <dbReference type="ARBA" id="ARBA00022801"/>
    </source>
</evidence>
<accession>A0A0R3KYP8</accession>
<keyword evidence="4" id="KW-1185">Reference proteome</keyword>
<reference evidence="3 4" key="1">
    <citation type="submission" date="2014-03" db="EMBL/GenBank/DDBJ databases">
        <title>Bradyrhizobium valentinum sp. nov., isolated from effective nodules of Lupinus mariae-josephae, a lupine endemic of basic-lime soils in Eastern Spain.</title>
        <authorList>
            <person name="Duran D."/>
            <person name="Rey L."/>
            <person name="Navarro A."/>
            <person name="Busquets A."/>
            <person name="Imperial J."/>
            <person name="Ruiz-Argueso T."/>
        </authorList>
    </citation>
    <scope>NUCLEOTIDE SEQUENCE [LARGE SCALE GENOMIC DNA]</scope>
    <source>
        <strain evidence="3 4">PAC68</strain>
    </source>
</reference>
<keyword evidence="1 3" id="KW-0378">Hydrolase</keyword>
<dbReference type="STRING" id="280332.CQ12_24320"/>
<evidence type="ECO:0000313" key="3">
    <source>
        <dbReference type="EMBL" id="KRQ99901.1"/>
    </source>
</evidence>
<proteinExistence type="predicted"/>
<protein>
    <submittedName>
        <fullName evidence="3">Hydrolase</fullName>
    </submittedName>
</protein>
<gene>
    <name evidence="3" type="ORF">CQ12_24320</name>
</gene>
<dbReference type="RefSeq" id="WP_057838749.1">
    <property type="nucleotide sequence ID" value="NZ_LLXZ01000176.1"/>
</dbReference>
<name>A0A0R3KYP8_9BRAD</name>
<dbReference type="InterPro" id="IPR050266">
    <property type="entry name" value="AB_hydrolase_sf"/>
</dbReference>
<organism evidence="3 4">
    <name type="scientific">Bradyrhizobium jicamae</name>
    <dbReference type="NCBI Taxonomy" id="280332"/>
    <lineage>
        <taxon>Bacteria</taxon>
        <taxon>Pseudomonadati</taxon>
        <taxon>Pseudomonadota</taxon>
        <taxon>Alphaproteobacteria</taxon>
        <taxon>Hyphomicrobiales</taxon>
        <taxon>Nitrobacteraceae</taxon>
        <taxon>Bradyrhizobium</taxon>
    </lineage>
</organism>
<dbReference type="Proteomes" id="UP000050863">
    <property type="component" value="Unassembled WGS sequence"/>
</dbReference>
<comment type="caution">
    <text evidence="3">The sequence shown here is derived from an EMBL/GenBank/DDBJ whole genome shotgun (WGS) entry which is preliminary data.</text>
</comment>
<evidence type="ECO:0000313" key="4">
    <source>
        <dbReference type="Proteomes" id="UP000050863"/>
    </source>
</evidence>
<dbReference type="OrthoDB" id="9780765at2"/>
<dbReference type="InterPro" id="IPR000073">
    <property type="entry name" value="AB_hydrolase_1"/>
</dbReference>
<evidence type="ECO:0000259" key="2">
    <source>
        <dbReference type="Pfam" id="PF12697"/>
    </source>
</evidence>
<dbReference type="AlphaFoldDB" id="A0A0R3KYP8"/>
<dbReference type="Gene3D" id="3.40.50.1820">
    <property type="entry name" value="alpha/beta hydrolase"/>
    <property type="match status" value="1"/>
</dbReference>
<dbReference type="GO" id="GO:0016020">
    <property type="term" value="C:membrane"/>
    <property type="evidence" value="ECO:0007669"/>
    <property type="project" value="TreeGrafter"/>
</dbReference>
<dbReference type="InterPro" id="IPR029058">
    <property type="entry name" value="AB_hydrolase_fold"/>
</dbReference>
<sequence length="274" mass="29760">MQTLSVNGYDIAYLDVGRGTAGTPPLVLVHGTLGDFRTWNAVLGPLSKQHRVISLSLRRFFPEHWDGVGNDYLIAQHVADMIGFIEKLNAGPVDLIGHSRGGHIGFRVAQARPDLLRKAVLAEPGGDLEPALQPADAPSGLTPLAAQMASAVKNVRNGDIEAALRLFVDAIDGDGAWARWPAVQRQQLRDNVYTLLGQVGENRKPFLKSEAESIRTPTLLIGGGDTKGTLATNWRVLAEHIPGARTAVIPGTRHWMFEQAPQEFCDIVLEFLKA</sequence>
<dbReference type="EMBL" id="LLXZ01000176">
    <property type="protein sequence ID" value="KRQ99901.1"/>
    <property type="molecule type" value="Genomic_DNA"/>
</dbReference>
<feature type="domain" description="AB hydrolase-1" evidence="2">
    <location>
        <begin position="26"/>
        <end position="266"/>
    </location>
</feature>
<dbReference type="GO" id="GO:0016787">
    <property type="term" value="F:hydrolase activity"/>
    <property type="evidence" value="ECO:0007669"/>
    <property type="project" value="UniProtKB-KW"/>
</dbReference>
<dbReference type="Pfam" id="PF12697">
    <property type="entry name" value="Abhydrolase_6"/>
    <property type="match status" value="1"/>
</dbReference>
<dbReference type="SUPFAM" id="SSF53474">
    <property type="entry name" value="alpha/beta-Hydrolases"/>
    <property type="match status" value="1"/>
</dbReference>
<dbReference type="PANTHER" id="PTHR43798:SF31">
    <property type="entry name" value="AB HYDROLASE SUPERFAMILY PROTEIN YCLE"/>
    <property type="match status" value="1"/>
</dbReference>